<dbReference type="Proteomes" id="UP000214365">
    <property type="component" value="Unassembled WGS sequence"/>
</dbReference>
<dbReference type="EMBL" id="LFMY01000002">
    <property type="protein sequence ID" value="OKL63355.1"/>
    <property type="molecule type" value="Genomic_DNA"/>
</dbReference>
<feature type="compositionally biased region" description="Polar residues" evidence="1">
    <location>
        <begin position="887"/>
        <end position="900"/>
    </location>
</feature>
<evidence type="ECO:0000313" key="3">
    <source>
        <dbReference type="Proteomes" id="UP000214365"/>
    </source>
</evidence>
<feature type="region of interest" description="Disordered" evidence="1">
    <location>
        <begin position="303"/>
        <end position="464"/>
    </location>
</feature>
<evidence type="ECO:0000256" key="1">
    <source>
        <dbReference type="SAM" id="MobiDB-lite"/>
    </source>
</evidence>
<dbReference type="OrthoDB" id="5386574at2759"/>
<feature type="compositionally biased region" description="Low complexity" evidence="1">
    <location>
        <begin position="135"/>
        <end position="151"/>
    </location>
</feature>
<gene>
    <name evidence="2" type="ORF">UA08_01287</name>
</gene>
<sequence length="917" mass="98482">MSAPSAPVIPPRPSRSPRTLNAASTPSIPPRPTNRRLDRSVSPGRDSYAPSPLNGPPPSAGLSRTTSNDLPSRPPSVAIPSLGEEGIEYEELSAQNLEPAETRNVGSDLKLHAPKPSLPVFSAKAKVQAVTRTDSSQAAAAGFGKSSASPAVEEDPDQRSRSLHSKPHDHARAESSTPSSSRRQSMQFEEEQGIPEIGQRVPMLANAGDVQAPSPAPPRSGSASGQRIARHHQRTRSGREVFLPPGSYGLHGHGVHATDRFEKAWYDKHPDELAREEQGQYGPAITERSTWALSSDDLNRLVRSSSANGSSLGASPAFTGTPDEEVGYIATDEFTRQDAQSAVESPLRQSTLPTPGLQRTRSTLSTASSDAGNRVIHIDDPYHSAHAPDVSSGHDQEEGADGDDPILAADESRPGSAYLHPAVSPRRSSTDYHELDRARSHTPSAPNSRPSSLHGAPLGLSRWSSRGEEIEDVHTPLEDVEEYEPLFPEDETSNKPVSKRAELLRHRFPSKDIWEDTPDSLQLHTSVSTPDLPEQTSTSEFETPEAEEKRKQQTEQIDSHQVASHILHLHGQPGPQRATRPDTIKHRFPSRDVWEDAPESHQLMTTIEPADSESKKSPVADKAPTIPSRPSIPPRPQRIAKPSDGPSEEKRAPIISDRPKPQIPSRPSKAADAPPVSKNKPAIPARPAGGKFAGVKANFLSDLNSRLQLGPQGPKPTVEKKEAEQVPEKAPLADARKGRARGPARRKPAAGSAVETKLPSIPEIRIMDAWNVWELGADGSLTVGRPEEKELDEKTKPQVTDVVLEASDDTAMAPPIAKNIAGEPADPVPSEEKEIPAAAEEEPEEPIDHHEASETSGETISLESIAKKAPETATDVPVKASEPELAPSSSDAIAEQSSPTVDGKNPPDGSVEADTTA</sequence>
<feature type="region of interest" description="Disordered" evidence="1">
    <location>
        <begin position="705"/>
        <end position="755"/>
    </location>
</feature>
<dbReference type="GeneID" id="31001042"/>
<comment type="caution">
    <text evidence="2">The sequence shown here is derived from an EMBL/GenBank/DDBJ whole genome shotgun (WGS) entry which is preliminary data.</text>
</comment>
<dbReference type="AlphaFoldDB" id="A0A1Q5QBP2"/>
<feature type="compositionally biased region" description="Polar residues" evidence="1">
    <location>
        <begin position="441"/>
        <end position="451"/>
    </location>
</feature>
<feature type="compositionally biased region" description="Polar residues" evidence="1">
    <location>
        <begin position="337"/>
        <end position="371"/>
    </location>
</feature>
<feature type="region of interest" description="Disordered" evidence="1">
    <location>
        <begin position="1"/>
        <end position="247"/>
    </location>
</feature>
<evidence type="ECO:0008006" key="4">
    <source>
        <dbReference type="Google" id="ProtNLM"/>
    </source>
</evidence>
<dbReference type="RefSeq" id="XP_020123476.1">
    <property type="nucleotide sequence ID" value="XM_020260934.1"/>
</dbReference>
<proteinExistence type="predicted"/>
<name>A0A1Q5QBP2_TALAT</name>
<protein>
    <recommendedName>
        <fullName evidence="4">Altered inheritance of mitochondria protein 21</fullName>
    </recommendedName>
</protein>
<dbReference type="Pfam" id="PF11489">
    <property type="entry name" value="Aim21"/>
    <property type="match status" value="1"/>
</dbReference>
<organism evidence="2 3">
    <name type="scientific">Talaromyces atroroseus</name>
    <dbReference type="NCBI Taxonomy" id="1441469"/>
    <lineage>
        <taxon>Eukaryota</taxon>
        <taxon>Fungi</taxon>
        <taxon>Dikarya</taxon>
        <taxon>Ascomycota</taxon>
        <taxon>Pezizomycotina</taxon>
        <taxon>Eurotiomycetes</taxon>
        <taxon>Eurotiomycetidae</taxon>
        <taxon>Eurotiales</taxon>
        <taxon>Trichocomaceae</taxon>
        <taxon>Talaromyces</taxon>
        <taxon>Talaromyces sect. Trachyspermi</taxon>
    </lineage>
</organism>
<reference evidence="2 3" key="1">
    <citation type="submission" date="2015-06" db="EMBL/GenBank/DDBJ databases">
        <title>Talaromyces atroroseus IBT 11181 draft genome.</title>
        <authorList>
            <person name="Rasmussen K.B."/>
            <person name="Rasmussen S."/>
            <person name="Petersen B."/>
            <person name="Sicheritz-Ponten T."/>
            <person name="Mortensen U.H."/>
            <person name="Thrane U."/>
        </authorList>
    </citation>
    <scope>NUCLEOTIDE SEQUENCE [LARGE SCALE GENOMIC DNA]</scope>
    <source>
        <strain evidence="2 3">IBT 11181</strain>
    </source>
</reference>
<feature type="region of interest" description="Disordered" evidence="1">
    <location>
        <begin position="513"/>
        <end position="690"/>
    </location>
</feature>
<feature type="compositionally biased region" description="Basic and acidic residues" evidence="1">
    <location>
        <begin position="647"/>
        <end position="660"/>
    </location>
</feature>
<feature type="compositionally biased region" description="Basic and acidic residues" evidence="1">
    <location>
        <begin position="717"/>
        <end position="727"/>
    </location>
</feature>
<feature type="compositionally biased region" description="Basic and acidic residues" evidence="1">
    <location>
        <begin position="428"/>
        <end position="439"/>
    </location>
</feature>
<keyword evidence="3" id="KW-1185">Reference proteome</keyword>
<feature type="compositionally biased region" description="Polar residues" evidence="1">
    <location>
        <begin position="519"/>
        <end position="541"/>
    </location>
</feature>
<feature type="region of interest" description="Disordered" evidence="1">
    <location>
        <begin position="808"/>
        <end position="917"/>
    </location>
</feature>
<evidence type="ECO:0000313" key="2">
    <source>
        <dbReference type="EMBL" id="OKL63355.1"/>
    </source>
</evidence>
<dbReference type="STRING" id="1441469.A0A1Q5QBP2"/>
<feature type="compositionally biased region" description="Basic and acidic residues" evidence="1">
    <location>
        <begin position="579"/>
        <end position="594"/>
    </location>
</feature>
<feature type="compositionally biased region" description="Low complexity" evidence="1">
    <location>
        <begin position="174"/>
        <end position="185"/>
    </location>
</feature>
<accession>A0A1Q5QBP2</accession>
<dbReference type="InterPro" id="IPR021582">
    <property type="entry name" value="Aim21"/>
</dbReference>
<feature type="compositionally biased region" description="Low complexity" evidence="1">
    <location>
        <begin position="304"/>
        <end position="315"/>
    </location>
</feature>
<feature type="compositionally biased region" description="Basic residues" evidence="1">
    <location>
        <begin position="738"/>
        <end position="748"/>
    </location>
</feature>